<dbReference type="EMBL" id="JAUCMV010000001">
    <property type="protein sequence ID" value="KAK0428959.1"/>
    <property type="molecule type" value="Genomic_DNA"/>
</dbReference>
<dbReference type="AlphaFoldDB" id="A0AA39MCS9"/>
<feature type="transmembrane region" description="Helical" evidence="15">
    <location>
        <begin position="319"/>
        <end position="340"/>
    </location>
</feature>
<dbReference type="InterPro" id="IPR006029">
    <property type="entry name" value="Neurotrans-gated_channel_TM"/>
</dbReference>
<evidence type="ECO:0000256" key="7">
    <source>
        <dbReference type="ARBA" id="ARBA00023136"/>
    </source>
</evidence>
<dbReference type="GO" id="GO:0004888">
    <property type="term" value="F:transmembrane signaling receptor activity"/>
    <property type="evidence" value="ECO:0007669"/>
    <property type="project" value="InterPro"/>
</dbReference>
<keyword evidence="13 15" id="KW-0407">Ion channel</keyword>
<dbReference type="InterPro" id="IPR036719">
    <property type="entry name" value="Neuro-gated_channel_TM_sf"/>
</dbReference>
<keyword evidence="3 15" id="KW-0812">Transmembrane</keyword>
<evidence type="ECO:0000256" key="9">
    <source>
        <dbReference type="ARBA" id="ARBA00023170"/>
    </source>
</evidence>
<evidence type="ECO:0000256" key="4">
    <source>
        <dbReference type="ARBA" id="ARBA00022989"/>
    </source>
</evidence>
<feature type="chain" id="PRO_5041482689" evidence="15">
    <location>
        <begin position="21"/>
        <end position="505"/>
    </location>
</feature>
<evidence type="ECO:0000313" key="19">
    <source>
        <dbReference type="Proteomes" id="UP001175271"/>
    </source>
</evidence>
<feature type="transmembrane region" description="Helical" evidence="15">
    <location>
        <begin position="289"/>
        <end position="313"/>
    </location>
</feature>
<comment type="subcellular location">
    <subcellularLocation>
        <location evidence="14">Postsynaptic cell membrane</location>
        <topology evidence="14">Multi-pass membrane protein</topology>
    </subcellularLocation>
</comment>
<dbReference type="Pfam" id="PF02931">
    <property type="entry name" value="Neur_chan_LBD"/>
    <property type="match status" value="1"/>
</dbReference>
<feature type="domain" description="Neurotransmitter-gated ion-channel ligand-binding" evidence="16">
    <location>
        <begin position="25"/>
        <end position="253"/>
    </location>
</feature>
<evidence type="ECO:0000256" key="15">
    <source>
        <dbReference type="RuleBase" id="RU000687"/>
    </source>
</evidence>
<organism evidence="18 19">
    <name type="scientific">Steinernema hermaphroditum</name>
    <dbReference type="NCBI Taxonomy" id="289476"/>
    <lineage>
        <taxon>Eukaryota</taxon>
        <taxon>Metazoa</taxon>
        <taxon>Ecdysozoa</taxon>
        <taxon>Nematoda</taxon>
        <taxon>Chromadorea</taxon>
        <taxon>Rhabditida</taxon>
        <taxon>Tylenchina</taxon>
        <taxon>Panagrolaimomorpha</taxon>
        <taxon>Strongyloidoidea</taxon>
        <taxon>Steinernematidae</taxon>
        <taxon>Steinernema</taxon>
    </lineage>
</organism>
<comment type="similarity">
    <text evidence="15">Belongs to the ligand-gated ion channel (TC 1.A.9) family.</text>
</comment>
<evidence type="ECO:0000256" key="5">
    <source>
        <dbReference type="ARBA" id="ARBA00023018"/>
    </source>
</evidence>
<dbReference type="Proteomes" id="UP001175271">
    <property type="component" value="Unassembled WGS sequence"/>
</dbReference>
<reference evidence="18" key="1">
    <citation type="submission" date="2023-06" db="EMBL/GenBank/DDBJ databases">
        <title>Genomic analysis of the entomopathogenic nematode Steinernema hermaphroditum.</title>
        <authorList>
            <person name="Schwarz E.M."/>
            <person name="Heppert J.K."/>
            <person name="Baniya A."/>
            <person name="Schwartz H.T."/>
            <person name="Tan C.-H."/>
            <person name="Antoshechkin I."/>
            <person name="Sternberg P.W."/>
            <person name="Goodrich-Blair H."/>
            <person name="Dillman A.R."/>
        </authorList>
    </citation>
    <scope>NUCLEOTIDE SEQUENCE</scope>
    <source>
        <strain evidence="18">PS9179</strain>
        <tissue evidence="18">Whole animal</tissue>
    </source>
</reference>
<keyword evidence="4 15" id="KW-1133">Transmembrane helix</keyword>
<evidence type="ECO:0000256" key="1">
    <source>
        <dbReference type="ARBA" id="ARBA00022448"/>
    </source>
</evidence>
<gene>
    <name evidence="18" type="ORF">QR680_011107</name>
</gene>
<dbReference type="InterPro" id="IPR006201">
    <property type="entry name" value="Neur_channel"/>
</dbReference>
<dbReference type="GO" id="GO:0022848">
    <property type="term" value="F:acetylcholine-gated monoatomic cation-selective channel activity"/>
    <property type="evidence" value="ECO:0007669"/>
    <property type="project" value="InterPro"/>
</dbReference>
<keyword evidence="6 15" id="KW-0406">Ion transport</keyword>
<protein>
    <submittedName>
        <fullName evidence="18">Uncharacterized protein</fullName>
    </submittedName>
</protein>
<dbReference type="PRINTS" id="PR00252">
    <property type="entry name" value="NRIONCHANNEL"/>
</dbReference>
<evidence type="ECO:0000256" key="10">
    <source>
        <dbReference type="ARBA" id="ARBA00023180"/>
    </source>
</evidence>
<dbReference type="InterPro" id="IPR018000">
    <property type="entry name" value="Neurotransmitter_ion_chnl_CS"/>
</dbReference>
<dbReference type="Gene3D" id="2.70.170.10">
    <property type="entry name" value="Neurotransmitter-gated ion-channel ligand-binding domain"/>
    <property type="match status" value="1"/>
</dbReference>
<dbReference type="FunFam" id="2.70.170.10:FF:000044">
    <property type="entry name" value="AcetylCholine Receptor"/>
    <property type="match status" value="1"/>
</dbReference>
<dbReference type="Pfam" id="PF02932">
    <property type="entry name" value="Neur_chan_memb"/>
    <property type="match status" value="1"/>
</dbReference>
<keyword evidence="2" id="KW-1003">Cell membrane</keyword>
<keyword evidence="1 15" id="KW-0813">Transport</keyword>
<dbReference type="GO" id="GO:0045211">
    <property type="term" value="C:postsynaptic membrane"/>
    <property type="evidence" value="ECO:0007669"/>
    <property type="project" value="UniProtKB-SubCell"/>
</dbReference>
<dbReference type="PROSITE" id="PS00236">
    <property type="entry name" value="NEUROTR_ION_CHANNEL"/>
    <property type="match status" value="1"/>
</dbReference>
<dbReference type="InterPro" id="IPR002394">
    <property type="entry name" value="Nicotinic_acetylcholine_rcpt"/>
</dbReference>
<dbReference type="SUPFAM" id="SSF90112">
    <property type="entry name" value="Neurotransmitter-gated ion-channel transmembrane pore"/>
    <property type="match status" value="1"/>
</dbReference>
<comment type="caution">
    <text evidence="18">The sequence shown here is derived from an EMBL/GenBank/DDBJ whole genome shotgun (WGS) entry which is preliminary data.</text>
</comment>
<name>A0AA39MCS9_9BILA</name>
<dbReference type="SUPFAM" id="SSF63712">
    <property type="entry name" value="Nicotinic receptor ligand binding domain-like"/>
    <property type="match status" value="1"/>
</dbReference>
<dbReference type="NCBIfam" id="TIGR00860">
    <property type="entry name" value="LIC"/>
    <property type="match status" value="1"/>
</dbReference>
<proteinExistence type="inferred from homology"/>
<evidence type="ECO:0000259" key="16">
    <source>
        <dbReference type="Pfam" id="PF02931"/>
    </source>
</evidence>
<keyword evidence="8" id="KW-1015">Disulfide bond</keyword>
<evidence type="ECO:0000256" key="3">
    <source>
        <dbReference type="ARBA" id="ARBA00022692"/>
    </source>
</evidence>
<evidence type="ECO:0000256" key="14">
    <source>
        <dbReference type="ARBA" id="ARBA00034104"/>
    </source>
</evidence>
<keyword evidence="7 15" id="KW-0472">Membrane</keyword>
<evidence type="ECO:0000256" key="11">
    <source>
        <dbReference type="ARBA" id="ARBA00023257"/>
    </source>
</evidence>
<dbReference type="CDD" id="cd19031">
    <property type="entry name" value="LGIC_ECD_nAChR_proto_alpha-like"/>
    <property type="match status" value="1"/>
</dbReference>
<keyword evidence="11" id="KW-0628">Postsynaptic cell membrane</keyword>
<keyword evidence="15" id="KW-0732">Signal</keyword>
<evidence type="ECO:0000256" key="12">
    <source>
        <dbReference type="ARBA" id="ARBA00023286"/>
    </source>
</evidence>
<keyword evidence="9" id="KW-0675">Receptor</keyword>
<keyword evidence="5" id="KW-0770">Synapse</keyword>
<evidence type="ECO:0000256" key="8">
    <source>
        <dbReference type="ARBA" id="ARBA00023157"/>
    </source>
</evidence>
<dbReference type="PANTHER" id="PTHR18945">
    <property type="entry name" value="NEUROTRANSMITTER GATED ION CHANNEL"/>
    <property type="match status" value="1"/>
</dbReference>
<feature type="domain" description="Neurotransmitter-gated ion-channel transmembrane" evidence="17">
    <location>
        <begin position="260"/>
        <end position="476"/>
    </location>
</feature>
<feature type="transmembrane region" description="Helical" evidence="15">
    <location>
        <begin position="254"/>
        <end position="277"/>
    </location>
</feature>
<keyword evidence="12" id="KW-1071">Ligand-gated ion channel</keyword>
<dbReference type="PRINTS" id="PR00254">
    <property type="entry name" value="NICOTINICR"/>
</dbReference>
<evidence type="ECO:0000256" key="13">
    <source>
        <dbReference type="ARBA" id="ARBA00023303"/>
    </source>
</evidence>
<dbReference type="FunFam" id="1.20.58.390:FF:000001">
    <property type="entry name" value="Neuronal nicotinic acetylcholine receptor subunit 3"/>
    <property type="match status" value="1"/>
</dbReference>
<evidence type="ECO:0000313" key="18">
    <source>
        <dbReference type="EMBL" id="KAK0428959.1"/>
    </source>
</evidence>
<feature type="transmembrane region" description="Helical" evidence="15">
    <location>
        <begin position="460"/>
        <end position="480"/>
    </location>
</feature>
<dbReference type="InterPro" id="IPR036734">
    <property type="entry name" value="Neur_chan_lig-bd_sf"/>
</dbReference>
<evidence type="ECO:0000259" key="17">
    <source>
        <dbReference type="Pfam" id="PF02932"/>
    </source>
</evidence>
<evidence type="ECO:0000256" key="2">
    <source>
        <dbReference type="ARBA" id="ARBA00022475"/>
    </source>
</evidence>
<sequence length="505" mass="57825">MGLFGYLILILLLFAVPTSANINAKRLFDDLLTKYNKLTRPGVANEPLTIKIRLRLSQLIDVHEIDQIMTCSVWLKQVWVDKKLSWEPKNYGGVSILYIPYEMIWVPDLVLYNNADSNYNITIGTKATLHYSGEVTWEPPAIFKSTCPIDVRWFPFDEQKCHLKFGSWTYSENLINLEMMTEDVVYRQETNGKGITENVTVAKNGIDLSDYYPSVEWDIMSREAVRRARNYPSCCPENNYVDITYYLELRRKPLFYTVNLVFPCIGITFLTLCVFYLPSQSGEKIQMCIQIVVALTFFYILLLDIIPATSITLPLIGKYMLFTLVMATASVFITVFVLNLHFRKSSTHVMSPFVRKVFLERLPRMLFMARPEIRPSSIDAPVNATKELISVNYHARKVGDEKSCRTLTAQELRVKALYSSPNVVKAFNNICFIAECLKRRDHEAKISGDWNFVAVVVDRLFLIPFTVACIFGTVAILLQAPTLYDGRQAVDLLYRPPNITVGVIP</sequence>
<dbReference type="InterPro" id="IPR006202">
    <property type="entry name" value="Neur_chan_lig-bd"/>
</dbReference>
<feature type="signal peptide" evidence="15">
    <location>
        <begin position="1"/>
        <end position="20"/>
    </location>
</feature>
<evidence type="ECO:0000256" key="6">
    <source>
        <dbReference type="ARBA" id="ARBA00023065"/>
    </source>
</evidence>
<accession>A0AA39MCS9</accession>
<keyword evidence="19" id="KW-1185">Reference proteome</keyword>
<dbReference type="Gene3D" id="1.20.58.390">
    <property type="entry name" value="Neurotransmitter-gated ion-channel transmembrane domain"/>
    <property type="match status" value="2"/>
</dbReference>
<dbReference type="InterPro" id="IPR038050">
    <property type="entry name" value="Neuro_actylchol_rec"/>
</dbReference>
<keyword evidence="10" id="KW-0325">Glycoprotein</keyword>
<dbReference type="CDD" id="cd19064">
    <property type="entry name" value="LGIC_TM_nAChR"/>
    <property type="match status" value="1"/>
</dbReference>